<feature type="compositionally biased region" description="Pro residues" evidence="1">
    <location>
        <begin position="161"/>
        <end position="175"/>
    </location>
</feature>
<accession>A0ABN9SBP0</accession>
<feature type="region of interest" description="Disordered" evidence="1">
    <location>
        <begin position="46"/>
        <end position="181"/>
    </location>
</feature>
<protein>
    <submittedName>
        <fullName evidence="2">Uncharacterized protein</fullName>
    </submittedName>
</protein>
<name>A0ABN9SBP0_9DINO</name>
<comment type="caution">
    <text evidence="2">The sequence shown here is derived from an EMBL/GenBank/DDBJ whole genome shotgun (WGS) entry which is preliminary data.</text>
</comment>
<keyword evidence="3" id="KW-1185">Reference proteome</keyword>
<evidence type="ECO:0000313" key="2">
    <source>
        <dbReference type="EMBL" id="CAK0827205.1"/>
    </source>
</evidence>
<dbReference type="EMBL" id="CAUYUJ010009597">
    <property type="protein sequence ID" value="CAK0827205.1"/>
    <property type="molecule type" value="Genomic_DNA"/>
</dbReference>
<reference evidence="2" key="1">
    <citation type="submission" date="2023-10" db="EMBL/GenBank/DDBJ databases">
        <authorList>
            <person name="Chen Y."/>
            <person name="Shah S."/>
            <person name="Dougan E. K."/>
            <person name="Thang M."/>
            <person name="Chan C."/>
        </authorList>
    </citation>
    <scope>NUCLEOTIDE SEQUENCE [LARGE SCALE GENOMIC DNA]</scope>
</reference>
<organism evidence="2 3">
    <name type="scientific">Prorocentrum cordatum</name>
    <dbReference type="NCBI Taxonomy" id="2364126"/>
    <lineage>
        <taxon>Eukaryota</taxon>
        <taxon>Sar</taxon>
        <taxon>Alveolata</taxon>
        <taxon>Dinophyceae</taxon>
        <taxon>Prorocentrales</taxon>
        <taxon>Prorocentraceae</taxon>
        <taxon>Prorocentrum</taxon>
    </lineage>
</organism>
<feature type="compositionally biased region" description="Basic residues" evidence="1">
    <location>
        <begin position="86"/>
        <end position="97"/>
    </location>
</feature>
<feature type="compositionally biased region" description="Low complexity" evidence="1">
    <location>
        <begin position="121"/>
        <end position="132"/>
    </location>
</feature>
<feature type="non-terminal residue" evidence="2">
    <location>
        <position position="181"/>
    </location>
</feature>
<feature type="non-terminal residue" evidence="2">
    <location>
        <position position="1"/>
    </location>
</feature>
<proteinExistence type="predicted"/>
<sequence length="181" mass="18851">DRLLLHYARGLQALRGEGPSPAPPGAGLLACAGGGADDASAAAYSVAGGPLPGSFAPPARAPPRLDGRLASEPGCPFWCERETKARQHRGLPRKRKASSASSADAPPGPEGGLADGRGPAREGAAALALGGRQRAHRHRRPDMGRPWSRSRRPWAPRCPSRRPPWPGTPTVPATPPTASRR</sequence>
<evidence type="ECO:0000256" key="1">
    <source>
        <dbReference type="SAM" id="MobiDB-lite"/>
    </source>
</evidence>
<dbReference type="Proteomes" id="UP001189429">
    <property type="component" value="Unassembled WGS sequence"/>
</dbReference>
<evidence type="ECO:0000313" key="3">
    <source>
        <dbReference type="Proteomes" id="UP001189429"/>
    </source>
</evidence>
<gene>
    <name evidence="2" type="ORF">PCOR1329_LOCUS26803</name>
</gene>